<dbReference type="Pfam" id="PF02458">
    <property type="entry name" value="Transferase"/>
    <property type="match status" value="1"/>
</dbReference>
<accession>A0A835C5Z7</accession>
<organism evidence="3 4">
    <name type="scientific">Senna tora</name>
    <dbReference type="NCBI Taxonomy" id="362788"/>
    <lineage>
        <taxon>Eukaryota</taxon>
        <taxon>Viridiplantae</taxon>
        <taxon>Streptophyta</taxon>
        <taxon>Embryophyta</taxon>
        <taxon>Tracheophyta</taxon>
        <taxon>Spermatophyta</taxon>
        <taxon>Magnoliopsida</taxon>
        <taxon>eudicotyledons</taxon>
        <taxon>Gunneridae</taxon>
        <taxon>Pentapetalae</taxon>
        <taxon>rosids</taxon>
        <taxon>fabids</taxon>
        <taxon>Fabales</taxon>
        <taxon>Fabaceae</taxon>
        <taxon>Caesalpinioideae</taxon>
        <taxon>Cassia clade</taxon>
        <taxon>Senna</taxon>
    </lineage>
</organism>
<dbReference type="EMBL" id="JAAIUW010000005">
    <property type="protein sequence ID" value="KAF7833426.1"/>
    <property type="molecule type" value="Genomic_DNA"/>
</dbReference>
<dbReference type="Gene3D" id="3.30.559.10">
    <property type="entry name" value="Chloramphenicol acetyltransferase-like domain"/>
    <property type="match status" value="2"/>
</dbReference>
<sequence length="456" mass="50699">MNQSSPSDLVFTVKRRQPELVAPAKPTPREFKLLSDIDDQDGFRLQIPLVHFYPSHPSMVGKDPAHVIKTALAHALVFYYPFAGRLREGHARKLMVDCSAQGVLFVEADADVTLSQFGHLQPPFPCFQQLLYKVPSSEGMIDCPLLHIQVTRLKCGGFIFALQMNHTMCDGPGVVQFLKALAKIARGASEPSIQPVWLRKLLNARDPPRVTCTHYEYQQVAVPPHDDIEETQDMVQRSFFFGPTQIAAIRQSLPHHLRDGCTKFELLTAFLWRCRTIALQLEPIDAVRLMCVINARGKKTLGGLEIPEGYYGNAIVFPAVVTTAGKLIGENNSIGYALEIVKRIKSEMSEEYVQSVADLMVIRGRPCFTKARSWIVSNLEHVGFRDVDFGWGKAVFAGIAKAGAGGFPGVSFYVSCENAEGEEGIVICICLPSKAMERFVKEMDGMLEKPFMHSSL</sequence>
<dbReference type="PANTHER" id="PTHR31147">
    <property type="entry name" value="ACYL TRANSFERASE 4"/>
    <property type="match status" value="1"/>
</dbReference>
<protein>
    <submittedName>
        <fullName evidence="3">Benzyl alcohol O-benzoyltransferase-like</fullName>
    </submittedName>
</protein>
<dbReference type="Proteomes" id="UP000634136">
    <property type="component" value="Unassembled WGS sequence"/>
</dbReference>
<dbReference type="OrthoDB" id="1483986at2759"/>
<evidence type="ECO:0000256" key="1">
    <source>
        <dbReference type="ARBA" id="ARBA00009861"/>
    </source>
</evidence>
<evidence type="ECO:0000256" key="2">
    <source>
        <dbReference type="ARBA" id="ARBA00022679"/>
    </source>
</evidence>
<dbReference type="InterPro" id="IPR023213">
    <property type="entry name" value="CAT-like_dom_sf"/>
</dbReference>
<gene>
    <name evidence="3" type="ORF">G2W53_015759</name>
</gene>
<evidence type="ECO:0000313" key="3">
    <source>
        <dbReference type="EMBL" id="KAF7833426.1"/>
    </source>
</evidence>
<keyword evidence="2 3" id="KW-0808">Transferase</keyword>
<dbReference type="PANTHER" id="PTHR31147:SF66">
    <property type="entry name" value="OS05G0315700 PROTEIN"/>
    <property type="match status" value="1"/>
</dbReference>
<name>A0A835C5Z7_9FABA</name>
<dbReference type="AlphaFoldDB" id="A0A835C5Z7"/>
<comment type="caution">
    <text evidence="3">The sequence shown here is derived from an EMBL/GenBank/DDBJ whole genome shotgun (WGS) entry which is preliminary data.</text>
</comment>
<dbReference type="GO" id="GO:0016740">
    <property type="term" value="F:transferase activity"/>
    <property type="evidence" value="ECO:0007669"/>
    <property type="project" value="UniProtKB-KW"/>
</dbReference>
<dbReference type="InterPro" id="IPR050898">
    <property type="entry name" value="Plant_acyltransferase"/>
</dbReference>
<proteinExistence type="inferred from homology"/>
<evidence type="ECO:0000313" key="4">
    <source>
        <dbReference type="Proteomes" id="UP000634136"/>
    </source>
</evidence>
<comment type="similarity">
    <text evidence="1">Belongs to the plant acyltransferase family.</text>
</comment>
<keyword evidence="4" id="KW-1185">Reference proteome</keyword>
<reference evidence="3" key="1">
    <citation type="submission" date="2020-09" db="EMBL/GenBank/DDBJ databases">
        <title>Genome-Enabled Discovery of Anthraquinone Biosynthesis in Senna tora.</title>
        <authorList>
            <person name="Kang S.-H."/>
            <person name="Pandey R.P."/>
            <person name="Lee C.-M."/>
            <person name="Sim J.-S."/>
            <person name="Jeong J.-T."/>
            <person name="Choi B.-S."/>
            <person name="Jung M."/>
            <person name="Ginzburg D."/>
            <person name="Zhao K."/>
            <person name="Won S.Y."/>
            <person name="Oh T.-J."/>
            <person name="Yu Y."/>
            <person name="Kim N.-H."/>
            <person name="Lee O.R."/>
            <person name="Lee T.-H."/>
            <person name="Bashyal P."/>
            <person name="Kim T.-S."/>
            <person name="Lee W.-H."/>
            <person name="Kawkins C."/>
            <person name="Kim C.-K."/>
            <person name="Kim J.S."/>
            <person name="Ahn B.O."/>
            <person name="Rhee S.Y."/>
            <person name="Sohng J.K."/>
        </authorList>
    </citation>
    <scope>NUCLEOTIDE SEQUENCE</scope>
    <source>
        <tissue evidence="3">Leaf</tissue>
    </source>
</reference>